<evidence type="ECO:0000313" key="11">
    <source>
        <dbReference type="EMBL" id="GAI56766.1"/>
    </source>
</evidence>
<comment type="subcellular location">
    <subcellularLocation>
        <location evidence="1">Membrane</location>
    </subcellularLocation>
</comment>
<keyword evidence="6" id="KW-0573">Peptidoglycan synthesis</keyword>
<evidence type="ECO:0000256" key="1">
    <source>
        <dbReference type="ARBA" id="ARBA00004370"/>
    </source>
</evidence>
<dbReference type="InterPro" id="IPR012338">
    <property type="entry name" value="Beta-lactam/transpept-like"/>
</dbReference>
<evidence type="ECO:0000256" key="3">
    <source>
        <dbReference type="ARBA" id="ARBA00022676"/>
    </source>
</evidence>
<dbReference type="SUPFAM" id="SSF56601">
    <property type="entry name" value="beta-lactamase/transpeptidase-like"/>
    <property type="match status" value="1"/>
</dbReference>
<gene>
    <name evidence="11" type="ORF">S06H3_55248</name>
</gene>
<keyword evidence="8" id="KW-0961">Cell wall biogenesis/degradation</keyword>
<evidence type="ECO:0000256" key="6">
    <source>
        <dbReference type="ARBA" id="ARBA00022984"/>
    </source>
</evidence>
<dbReference type="PANTHER" id="PTHR32282">
    <property type="entry name" value="BINDING PROTEIN TRANSPEPTIDASE, PUTATIVE-RELATED"/>
    <property type="match status" value="1"/>
</dbReference>
<dbReference type="GO" id="GO:0009252">
    <property type="term" value="P:peptidoglycan biosynthetic process"/>
    <property type="evidence" value="ECO:0007669"/>
    <property type="project" value="UniProtKB-KW"/>
</dbReference>
<evidence type="ECO:0000256" key="10">
    <source>
        <dbReference type="ARBA" id="ARBA00049902"/>
    </source>
</evidence>
<sequence length="130" mass="15076">MKAEGFIDNRQFEEALQTRLEIQPNKKPYPYKAHYFLEYIRQTIERKYGRHSLYRGGLRIYTTVDLTMQMAAKNAIQKGLEELEMREGFRGPTGRVLFGEGGSYQQMIERVNKNPLEIGAITEGIVTKVD</sequence>
<reference evidence="11" key="1">
    <citation type="journal article" date="2014" name="Front. Microbiol.">
        <title>High frequency of phylogenetically diverse reductive dehalogenase-homologous genes in deep subseafloor sedimentary metagenomes.</title>
        <authorList>
            <person name="Kawai M."/>
            <person name="Futagami T."/>
            <person name="Toyoda A."/>
            <person name="Takaki Y."/>
            <person name="Nishi S."/>
            <person name="Hori S."/>
            <person name="Arai W."/>
            <person name="Tsubouchi T."/>
            <person name="Morono Y."/>
            <person name="Uchiyama I."/>
            <person name="Ito T."/>
            <person name="Fujiyama A."/>
            <person name="Inagaki F."/>
            <person name="Takami H."/>
        </authorList>
    </citation>
    <scope>NUCLEOTIDE SEQUENCE</scope>
    <source>
        <strain evidence="11">Expedition CK06-06</strain>
    </source>
</reference>
<dbReference type="GO" id="GO:0008955">
    <property type="term" value="F:peptidoglycan glycosyltransferase activity"/>
    <property type="evidence" value="ECO:0007669"/>
    <property type="project" value="UniProtKB-EC"/>
</dbReference>
<dbReference type="Gene3D" id="3.40.710.10">
    <property type="entry name" value="DD-peptidase/beta-lactamase superfamily"/>
    <property type="match status" value="1"/>
</dbReference>
<evidence type="ECO:0000256" key="5">
    <source>
        <dbReference type="ARBA" id="ARBA00022960"/>
    </source>
</evidence>
<keyword evidence="5" id="KW-0133">Cell shape</keyword>
<dbReference type="EMBL" id="BARV01035401">
    <property type="protein sequence ID" value="GAI56766.1"/>
    <property type="molecule type" value="Genomic_DNA"/>
</dbReference>
<accession>X1QPP2</accession>
<organism evidence="11">
    <name type="scientific">marine sediment metagenome</name>
    <dbReference type="NCBI Taxonomy" id="412755"/>
    <lineage>
        <taxon>unclassified sequences</taxon>
        <taxon>metagenomes</taxon>
        <taxon>ecological metagenomes</taxon>
    </lineage>
</organism>
<name>X1QPP2_9ZZZZ</name>
<feature type="non-terminal residue" evidence="11">
    <location>
        <position position="130"/>
    </location>
</feature>
<dbReference type="AlphaFoldDB" id="X1QPP2"/>
<comment type="catalytic activity">
    <reaction evidence="10">
        <text>[GlcNAc-(1-&gt;4)-Mur2Ac(oyl-L-Ala-gamma-D-Glu-L-Lys-D-Ala-D-Ala)](n)-di-trans,octa-cis-undecaprenyl diphosphate + beta-D-GlcNAc-(1-&gt;4)-Mur2Ac(oyl-L-Ala-gamma-D-Glu-L-Lys-D-Ala-D-Ala)-di-trans,octa-cis-undecaprenyl diphosphate = [GlcNAc-(1-&gt;4)-Mur2Ac(oyl-L-Ala-gamma-D-Glu-L-Lys-D-Ala-D-Ala)](n+1)-di-trans,octa-cis-undecaprenyl diphosphate + di-trans,octa-cis-undecaprenyl diphosphate + H(+)</text>
        <dbReference type="Rhea" id="RHEA:23708"/>
        <dbReference type="Rhea" id="RHEA-COMP:9602"/>
        <dbReference type="Rhea" id="RHEA-COMP:9603"/>
        <dbReference type="ChEBI" id="CHEBI:15378"/>
        <dbReference type="ChEBI" id="CHEBI:58405"/>
        <dbReference type="ChEBI" id="CHEBI:60033"/>
        <dbReference type="ChEBI" id="CHEBI:78435"/>
        <dbReference type="EC" id="2.4.99.28"/>
    </reaction>
</comment>
<evidence type="ECO:0000256" key="4">
    <source>
        <dbReference type="ARBA" id="ARBA00022679"/>
    </source>
</evidence>
<dbReference type="GO" id="GO:0008360">
    <property type="term" value="P:regulation of cell shape"/>
    <property type="evidence" value="ECO:0007669"/>
    <property type="project" value="UniProtKB-KW"/>
</dbReference>
<evidence type="ECO:0000256" key="7">
    <source>
        <dbReference type="ARBA" id="ARBA00023136"/>
    </source>
</evidence>
<protein>
    <recommendedName>
        <fullName evidence="9">peptidoglycan glycosyltransferase</fullName>
        <ecNumber evidence="9">2.4.99.28</ecNumber>
    </recommendedName>
</protein>
<proteinExistence type="predicted"/>
<keyword evidence="3" id="KW-0328">Glycosyltransferase</keyword>
<dbReference type="InterPro" id="IPR050396">
    <property type="entry name" value="Glycosyltr_51/Transpeptidase"/>
</dbReference>
<evidence type="ECO:0000256" key="9">
    <source>
        <dbReference type="ARBA" id="ARBA00044770"/>
    </source>
</evidence>
<dbReference type="EC" id="2.4.99.28" evidence="9"/>
<dbReference type="GO" id="GO:0071555">
    <property type="term" value="P:cell wall organization"/>
    <property type="evidence" value="ECO:0007669"/>
    <property type="project" value="UniProtKB-KW"/>
</dbReference>
<keyword evidence="4" id="KW-0808">Transferase</keyword>
<dbReference type="GO" id="GO:0030288">
    <property type="term" value="C:outer membrane-bounded periplasmic space"/>
    <property type="evidence" value="ECO:0007669"/>
    <property type="project" value="TreeGrafter"/>
</dbReference>
<dbReference type="GO" id="GO:0016020">
    <property type="term" value="C:membrane"/>
    <property type="evidence" value="ECO:0007669"/>
    <property type="project" value="UniProtKB-SubCell"/>
</dbReference>
<keyword evidence="2" id="KW-1003">Cell membrane</keyword>
<comment type="caution">
    <text evidence="11">The sequence shown here is derived from an EMBL/GenBank/DDBJ whole genome shotgun (WGS) entry which is preliminary data.</text>
</comment>
<evidence type="ECO:0000256" key="8">
    <source>
        <dbReference type="ARBA" id="ARBA00023316"/>
    </source>
</evidence>
<keyword evidence="7" id="KW-0472">Membrane</keyword>
<evidence type="ECO:0000256" key="2">
    <source>
        <dbReference type="ARBA" id="ARBA00022475"/>
    </source>
</evidence>
<dbReference type="PANTHER" id="PTHR32282:SF11">
    <property type="entry name" value="PENICILLIN-BINDING PROTEIN 1B"/>
    <property type="match status" value="1"/>
</dbReference>